<accession>A0A835YMA1</accession>
<protein>
    <recommendedName>
        <fullName evidence="2">DUF2061 domain-containing protein</fullName>
    </recommendedName>
</protein>
<evidence type="ECO:0000256" key="1">
    <source>
        <dbReference type="SAM" id="Phobius"/>
    </source>
</evidence>
<comment type="caution">
    <text evidence="3">The sequence shown here is derived from an EMBL/GenBank/DDBJ whole genome shotgun (WGS) entry which is preliminary data.</text>
</comment>
<feature type="non-terminal residue" evidence="3">
    <location>
        <position position="159"/>
    </location>
</feature>
<keyword evidence="4" id="KW-1185">Reference proteome</keyword>
<feature type="domain" description="DUF2061" evidence="2">
    <location>
        <begin position="94"/>
        <end position="145"/>
    </location>
</feature>
<feature type="transmembrane region" description="Helical" evidence="1">
    <location>
        <begin position="30"/>
        <end position="47"/>
    </location>
</feature>
<name>A0A835YMA1_9STRA</name>
<sequence length="159" mass="17253">PSTAAATPSTANLKALYFTETTMRSLAKAIVWRVAAAVITLASGLVFSKNLRMAASIVGSDFVTKSGFMFLGERAWNKVNWGKGAKTDGAKRSLAKALLWRVFATGNTLICGAFLAGDLSVALKIAGSDTVFKTILFYINERMWARVEWGKEYDADFVI</sequence>
<evidence type="ECO:0000259" key="2">
    <source>
        <dbReference type="Pfam" id="PF09834"/>
    </source>
</evidence>
<dbReference type="Proteomes" id="UP000664859">
    <property type="component" value="Unassembled WGS sequence"/>
</dbReference>
<gene>
    <name evidence="3" type="ORF">JKP88DRAFT_152568</name>
</gene>
<dbReference type="EMBL" id="JAFCMP010000518">
    <property type="protein sequence ID" value="KAG5178081.1"/>
    <property type="molecule type" value="Genomic_DNA"/>
</dbReference>
<dbReference type="InterPro" id="IPR018638">
    <property type="entry name" value="DUF2061_membrane"/>
</dbReference>
<evidence type="ECO:0000313" key="4">
    <source>
        <dbReference type="Proteomes" id="UP000664859"/>
    </source>
</evidence>
<dbReference type="OrthoDB" id="200262at2759"/>
<organism evidence="3 4">
    <name type="scientific">Tribonema minus</name>
    <dbReference type="NCBI Taxonomy" id="303371"/>
    <lineage>
        <taxon>Eukaryota</taxon>
        <taxon>Sar</taxon>
        <taxon>Stramenopiles</taxon>
        <taxon>Ochrophyta</taxon>
        <taxon>PX clade</taxon>
        <taxon>Xanthophyceae</taxon>
        <taxon>Tribonematales</taxon>
        <taxon>Tribonemataceae</taxon>
        <taxon>Tribonema</taxon>
    </lineage>
</organism>
<feature type="non-terminal residue" evidence="3">
    <location>
        <position position="1"/>
    </location>
</feature>
<proteinExistence type="predicted"/>
<dbReference type="Pfam" id="PF09834">
    <property type="entry name" value="DUF2061"/>
    <property type="match status" value="2"/>
</dbReference>
<feature type="domain" description="DUF2061" evidence="2">
    <location>
        <begin position="26"/>
        <end position="77"/>
    </location>
</feature>
<keyword evidence="1" id="KW-0472">Membrane</keyword>
<keyword evidence="1" id="KW-1133">Transmembrane helix</keyword>
<dbReference type="AlphaFoldDB" id="A0A835YMA1"/>
<evidence type="ECO:0000313" key="3">
    <source>
        <dbReference type="EMBL" id="KAG5178081.1"/>
    </source>
</evidence>
<keyword evidence="1" id="KW-0812">Transmembrane</keyword>
<reference evidence="3" key="1">
    <citation type="submission" date="2021-02" db="EMBL/GenBank/DDBJ databases">
        <title>First Annotated Genome of the Yellow-green Alga Tribonema minus.</title>
        <authorList>
            <person name="Mahan K.M."/>
        </authorList>
    </citation>
    <scope>NUCLEOTIDE SEQUENCE</scope>
    <source>
        <strain evidence="3">UTEX B ZZ1240</strain>
    </source>
</reference>